<dbReference type="InterPro" id="IPR011009">
    <property type="entry name" value="Kinase-like_dom_sf"/>
</dbReference>
<keyword evidence="9" id="KW-1015">Disulfide bond</keyword>
<evidence type="ECO:0000256" key="4">
    <source>
        <dbReference type="ARBA" id="ARBA00022729"/>
    </source>
</evidence>
<dbReference type="OMA" id="CTHEKPE"/>
<evidence type="ECO:0000256" key="5">
    <source>
        <dbReference type="ARBA" id="ARBA00022741"/>
    </source>
</evidence>
<evidence type="ECO:0000256" key="9">
    <source>
        <dbReference type="ARBA" id="ARBA00023157"/>
    </source>
</evidence>
<dbReference type="Pfam" id="PF07714">
    <property type="entry name" value="PK_Tyr_Ser-Thr"/>
    <property type="match status" value="1"/>
</dbReference>
<dbReference type="AlphaFoldDB" id="A0A803MB98"/>
<keyword evidence="3 10" id="KW-0812">Transmembrane</keyword>
<comment type="subcellular location">
    <subcellularLocation>
        <location evidence="1">Cell membrane</location>
        <topology evidence="1">Single-pass membrane protein</topology>
    </subcellularLocation>
</comment>
<organism evidence="12 13">
    <name type="scientific">Chenopodium quinoa</name>
    <name type="common">Quinoa</name>
    <dbReference type="NCBI Taxonomy" id="63459"/>
    <lineage>
        <taxon>Eukaryota</taxon>
        <taxon>Viridiplantae</taxon>
        <taxon>Streptophyta</taxon>
        <taxon>Embryophyta</taxon>
        <taxon>Tracheophyta</taxon>
        <taxon>Spermatophyta</taxon>
        <taxon>Magnoliopsida</taxon>
        <taxon>eudicotyledons</taxon>
        <taxon>Gunneridae</taxon>
        <taxon>Pentapetalae</taxon>
        <taxon>Caryophyllales</taxon>
        <taxon>Chenopodiaceae</taxon>
        <taxon>Chenopodioideae</taxon>
        <taxon>Atripliceae</taxon>
        <taxon>Chenopodium</taxon>
    </lineage>
</organism>
<keyword evidence="7 10" id="KW-1133">Transmembrane helix</keyword>
<sequence length="516" mass="57341">MATIDDIVSYNPTQIQNKDALRPNTRIRVPIPCGCVDDTFLGHIFSYKFQKGDTYYKVAKYNYSNVTTSDWIEQFNSYNRFNVPDGAMINVPVNCSCGNSRVSKDYGLFITYPLQFGESLKSISQEFNLSENLLQGFNPGVNFSAGTGLVYIPGRGLAAGAIAGTCLAAVGLIALSVWLYLRYKRSKDVKEASRSEKLGYQLTHSNSFNQGGDTADDSGVYSNSVEYSYKELAKATENFNRSYVIGAGGFGEVYLGELRGEVRLLGYCVEGSLFLVYEFIDNGNLSQHLRGSGKDPLTWSTRVQIALDSARGLEYIHEHTNPVYIHRDIKSANILINKNFRAKVADFGLAKLAEFENSTLPTRLVGTFGYMPPEYAQFGEVTPKVDVFAFGVVLYELISAKPAIVRENNSVAESRGLVTLFEDVVNLPDSNEICKLIDPNLGDDYQLDSVRQVAELAKACTHEKPELRPSMKSVVVALMTLSSATENWDIDFFSQKHWPFKSGVWKIGKKYAVLTN</sequence>
<dbReference type="GO" id="GO:0005886">
    <property type="term" value="C:plasma membrane"/>
    <property type="evidence" value="ECO:0007669"/>
    <property type="project" value="UniProtKB-SubCell"/>
</dbReference>
<reference evidence="12" key="1">
    <citation type="journal article" date="2017" name="Nature">
        <title>The genome of Chenopodium quinoa.</title>
        <authorList>
            <person name="Jarvis D.E."/>
            <person name="Ho Y.S."/>
            <person name="Lightfoot D.J."/>
            <person name="Schmoeckel S.M."/>
            <person name="Li B."/>
            <person name="Borm T.J.A."/>
            <person name="Ohyanagi H."/>
            <person name="Mineta K."/>
            <person name="Michell C.T."/>
            <person name="Saber N."/>
            <person name="Kharbatia N.M."/>
            <person name="Rupper R.R."/>
            <person name="Sharp A.R."/>
            <person name="Dally N."/>
            <person name="Boughton B.A."/>
            <person name="Woo Y.H."/>
            <person name="Gao G."/>
            <person name="Schijlen E.G.W.M."/>
            <person name="Guo X."/>
            <person name="Momin A.A."/>
            <person name="Negrao S."/>
            <person name="Al-Babili S."/>
            <person name="Gehring C."/>
            <person name="Roessner U."/>
            <person name="Jung C."/>
            <person name="Murphy K."/>
            <person name="Arold S.T."/>
            <person name="Gojobori T."/>
            <person name="van der Linden C.G."/>
            <person name="van Loo E.N."/>
            <person name="Jellen E.N."/>
            <person name="Maughan P.J."/>
            <person name="Tester M."/>
        </authorList>
    </citation>
    <scope>NUCLEOTIDE SEQUENCE [LARGE SCALE GENOMIC DNA]</scope>
    <source>
        <strain evidence="12">cv. PI 614886</strain>
    </source>
</reference>
<dbReference type="InterPro" id="IPR001245">
    <property type="entry name" value="Ser-Thr/Tyr_kinase_cat_dom"/>
</dbReference>
<keyword evidence="5" id="KW-0547">Nucleotide-binding</keyword>
<dbReference type="PANTHER" id="PTHR46204">
    <property type="entry name" value="CHITIN ELICITOR RECEPTOR KINASE 1-RELATED"/>
    <property type="match status" value="1"/>
</dbReference>
<dbReference type="InterPro" id="IPR044812">
    <property type="entry name" value="CERK1/LYK3-like"/>
</dbReference>
<keyword evidence="2" id="KW-1003">Cell membrane</keyword>
<protein>
    <recommendedName>
        <fullName evidence="11">Protein kinase domain-containing protein</fullName>
    </recommendedName>
</protein>
<dbReference type="InterPro" id="IPR056562">
    <property type="entry name" value="LysM2_CERK1_LYK3_4_5"/>
</dbReference>
<dbReference type="InterPro" id="IPR008271">
    <property type="entry name" value="Ser/Thr_kinase_AS"/>
</dbReference>
<dbReference type="PANTHER" id="PTHR46204:SF2">
    <property type="entry name" value="CHITIN ELICITOR RECEPTOR KINASE 1"/>
    <property type="match status" value="1"/>
</dbReference>
<evidence type="ECO:0000256" key="2">
    <source>
        <dbReference type="ARBA" id="ARBA00022475"/>
    </source>
</evidence>
<keyword evidence="6" id="KW-0067">ATP-binding</keyword>
<dbReference type="PROSITE" id="PS00108">
    <property type="entry name" value="PROTEIN_KINASE_ST"/>
    <property type="match status" value="1"/>
</dbReference>
<name>A0A803MB98_CHEQI</name>
<feature type="transmembrane region" description="Helical" evidence="10">
    <location>
        <begin position="157"/>
        <end position="181"/>
    </location>
</feature>
<dbReference type="Gramene" id="AUR62026365-RA">
    <property type="protein sequence ID" value="AUR62026365-RA:cds"/>
    <property type="gene ID" value="AUR62026365"/>
</dbReference>
<evidence type="ECO:0000259" key="11">
    <source>
        <dbReference type="PROSITE" id="PS50011"/>
    </source>
</evidence>
<keyword evidence="13" id="KW-1185">Reference proteome</keyword>
<evidence type="ECO:0000256" key="8">
    <source>
        <dbReference type="ARBA" id="ARBA00023136"/>
    </source>
</evidence>
<dbReference type="FunFam" id="1.10.510.10:FF:000468">
    <property type="entry name" value="PTI1-like tyrosine-protein kinase 3"/>
    <property type="match status" value="1"/>
</dbReference>
<evidence type="ECO:0000256" key="10">
    <source>
        <dbReference type="SAM" id="Phobius"/>
    </source>
</evidence>
<proteinExistence type="predicted"/>
<feature type="domain" description="Protein kinase" evidence="11">
    <location>
        <begin position="200"/>
        <end position="481"/>
    </location>
</feature>
<dbReference type="Gene3D" id="1.10.510.10">
    <property type="entry name" value="Transferase(Phosphotransferase) domain 1"/>
    <property type="match status" value="1"/>
</dbReference>
<dbReference type="GO" id="GO:0005524">
    <property type="term" value="F:ATP binding"/>
    <property type="evidence" value="ECO:0007669"/>
    <property type="project" value="UniProtKB-KW"/>
</dbReference>
<reference evidence="12" key="2">
    <citation type="submission" date="2021-03" db="UniProtKB">
        <authorList>
            <consortium name="EnsemblPlants"/>
        </authorList>
    </citation>
    <scope>IDENTIFICATION</scope>
</reference>
<evidence type="ECO:0000313" key="13">
    <source>
        <dbReference type="Proteomes" id="UP000596660"/>
    </source>
</evidence>
<dbReference type="InterPro" id="IPR000719">
    <property type="entry name" value="Prot_kinase_dom"/>
</dbReference>
<keyword evidence="8 10" id="KW-0472">Membrane</keyword>
<dbReference type="SUPFAM" id="SSF56112">
    <property type="entry name" value="Protein kinase-like (PK-like)"/>
    <property type="match status" value="1"/>
</dbReference>
<dbReference type="PROSITE" id="PS50011">
    <property type="entry name" value="PROTEIN_KINASE_DOM"/>
    <property type="match status" value="1"/>
</dbReference>
<evidence type="ECO:0000256" key="1">
    <source>
        <dbReference type="ARBA" id="ARBA00004162"/>
    </source>
</evidence>
<dbReference type="InterPro" id="IPR057097">
    <property type="entry name" value="LysM_RLK3/10"/>
</dbReference>
<evidence type="ECO:0000256" key="6">
    <source>
        <dbReference type="ARBA" id="ARBA00022840"/>
    </source>
</evidence>
<evidence type="ECO:0000256" key="3">
    <source>
        <dbReference type="ARBA" id="ARBA00022692"/>
    </source>
</evidence>
<dbReference type="GO" id="GO:0045087">
    <property type="term" value="P:innate immune response"/>
    <property type="evidence" value="ECO:0007669"/>
    <property type="project" value="InterPro"/>
</dbReference>
<dbReference type="Pfam" id="PF23472">
    <property type="entry name" value="LysM2_CERK1_LYK3_4_5"/>
    <property type="match status" value="1"/>
</dbReference>
<dbReference type="Pfam" id="PF23577">
    <property type="entry name" value="LysM_RLK"/>
    <property type="match status" value="1"/>
</dbReference>
<dbReference type="SMART" id="SM00220">
    <property type="entry name" value="S_TKc"/>
    <property type="match status" value="1"/>
</dbReference>
<dbReference type="EnsemblPlants" id="AUR62026365-RA">
    <property type="protein sequence ID" value="AUR62026365-RA:cds"/>
    <property type="gene ID" value="AUR62026365"/>
</dbReference>
<evidence type="ECO:0000256" key="7">
    <source>
        <dbReference type="ARBA" id="ARBA00022989"/>
    </source>
</evidence>
<dbReference type="Proteomes" id="UP000596660">
    <property type="component" value="Unplaced"/>
</dbReference>
<dbReference type="Gene3D" id="3.30.200.20">
    <property type="entry name" value="Phosphorylase Kinase, domain 1"/>
    <property type="match status" value="1"/>
</dbReference>
<dbReference type="GO" id="GO:0019199">
    <property type="term" value="F:transmembrane receptor protein kinase activity"/>
    <property type="evidence" value="ECO:0007669"/>
    <property type="project" value="InterPro"/>
</dbReference>
<accession>A0A803MB98</accession>
<keyword evidence="4" id="KW-0732">Signal</keyword>
<evidence type="ECO:0000313" key="12">
    <source>
        <dbReference type="EnsemblPlants" id="AUR62026365-RA:cds"/>
    </source>
</evidence>